<name>A0A1D6ME30_MAIZE</name>
<sequence length="44" mass="4859">MKRSAKGKLLLQLRLSAVDILPNLLLTSITVAHCVSKMHRTIST</sequence>
<protein>
    <submittedName>
        <fullName evidence="1">Putative casein kinase family protein</fullName>
    </submittedName>
</protein>
<reference evidence="1" key="1">
    <citation type="submission" date="2015-12" db="EMBL/GenBank/DDBJ databases">
        <title>Update maize B73 reference genome by single molecule sequencing technologies.</title>
        <authorList>
            <consortium name="Maize Genome Sequencing Project"/>
            <person name="Ware D."/>
        </authorList>
    </citation>
    <scope>NUCLEOTIDE SEQUENCE</scope>
    <source>
        <tissue evidence="1">Seedling</tissue>
    </source>
</reference>
<dbReference type="AlphaFoldDB" id="A0A1D6ME30"/>
<dbReference type="EMBL" id="CM000782">
    <property type="protein sequence ID" value="AQK88908.1"/>
    <property type="molecule type" value="Genomic_DNA"/>
</dbReference>
<keyword evidence="1" id="KW-0418">Kinase</keyword>
<evidence type="ECO:0000313" key="1">
    <source>
        <dbReference type="EMBL" id="AQK88908.1"/>
    </source>
</evidence>
<dbReference type="GO" id="GO:0016301">
    <property type="term" value="F:kinase activity"/>
    <property type="evidence" value="ECO:0007669"/>
    <property type="project" value="UniProtKB-KW"/>
</dbReference>
<proteinExistence type="predicted"/>
<keyword evidence="1" id="KW-0808">Transferase</keyword>
<accession>A0A1D6ME30</accession>
<organism evidence="1">
    <name type="scientific">Zea mays</name>
    <name type="common">Maize</name>
    <dbReference type="NCBI Taxonomy" id="4577"/>
    <lineage>
        <taxon>Eukaryota</taxon>
        <taxon>Viridiplantae</taxon>
        <taxon>Streptophyta</taxon>
        <taxon>Embryophyta</taxon>
        <taxon>Tracheophyta</taxon>
        <taxon>Spermatophyta</taxon>
        <taxon>Magnoliopsida</taxon>
        <taxon>Liliopsida</taxon>
        <taxon>Poales</taxon>
        <taxon>Poaceae</taxon>
        <taxon>PACMAD clade</taxon>
        <taxon>Panicoideae</taxon>
        <taxon>Andropogonodae</taxon>
        <taxon>Andropogoneae</taxon>
        <taxon>Tripsacinae</taxon>
        <taxon>Zea</taxon>
    </lineage>
</organism>
<gene>
    <name evidence="1" type="ORF">ZEAMMB73_Zm00001d039162</name>
</gene>